<reference evidence="2" key="1">
    <citation type="submission" date="2021-04" db="EMBL/GenBank/DDBJ databases">
        <authorList>
            <consortium name="Molecular Ecology Group"/>
        </authorList>
    </citation>
    <scope>NUCLEOTIDE SEQUENCE</scope>
</reference>
<protein>
    <recommendedName>
        <fullName evidence="1">Nerve growth factor-related domain-containing protein</fullName>
    </recommendedName>
</protein>
<feature type="domain" description="Nerve growth factor-related" evidence="1">
    <location>
        <begin position="46"/>
        <end position="121"/>
    </location>
</feature>
<name>A0A8S3ZLD4_9EUPU</name>
<dbReference type="PROSITE" id="PS50270">
    <property type="entry name" value="NGF_2"/>
    <property type="match status" value="1"/>
</dbReference>
<dbReference type="GO" id="GO:0005102">
    <property type="term" value="F:signaling receptor binding"/>
    <property type="evidence" value="ECO:0007669"/>
    <property type="project" value="InterPro"/>
</dbReference>
<dbReference type="SUPFAM" id="SSF57501">
    <property type="entry name" value="Cystine-knot cytokines"/>
    <property type="match status" value="1"/>
</dbReference>
<gene>
    <name evidence="2" type="ORF">CUNI_LOCUS15727</name>
</gene>
<dbReference type="AlphaFoldDB" id="A0A8S3ZLD4"/>
<dbReference type="InterPro" id="IPR002072">
    <property type="entry name" value="Nerve_growth_factor-rel"/>
</dbReference>
<proteinExistence type="predicted"/>
<dbReference type="Proteomes" id="UP000678393">
    <property type="component" value="Unassembled WGS sequence"/>
</dbReference>
<evidence type="ECO:0000313" key="2">
    <source>
        <dbReference type="EMBL" id="CAG5130169.1"/>
    </source>
</evidence>
<accession>A0A8S3ZLD4</accession>
<dbReference type="EMBL" id="CAJHNH020003879">
    <property type="protein sequence ID" value="CAG5130169.1"/>
    <property type="molecule type" value="Genomic_DNA"/>
</dbReference>
<feature type="non-terminal residue" evidence="2">
    <location>
        <position position="163"/>
    </location>
</feature>
<dbReference type="Pfam" id="PF00243">
    <property type="entry name" value="NGF"/>
    <property type="match status" value="1"/>
</dbReference>
<keyword evidence="3" id="KW-1185">Reference proteome</keyword>
<sequence>CSPSNGTPSLDGVMERRDDAGYSTSCPHTYVKERPFDLYDSYHNFVKIDQRGGGQFFYMAKCSNNSGPPSCPSCCIGTDTQRYNTECKKILALQPATVCLTRWCSRLSRRWVYVDTGCACYYELRPPALEKSGLNIADIDEFTHLKDAEVNGGKEEYDDDDVY</sequence>
<evidence type="ECO:0000259" key="1">
    <source>
        <dbReference type="Pfam" id="PF00243"/>
    </source>
</evidence>
<dbReference type="InterPro" id="IPR029034">
    <property type="entry name" value="Cystine-knot_cytokine"/>
</dbReference>
<evidence type="ECO:0000313" key="3">
    <source>
        <dbReference type="Proteomes" id="UP000678393"/>
    </source>
</evidence>
<dbReference type="Gene3D" id="2.10.90.10">
    <property type="entry name" value="Cystine-knot cytokines"/>
    <property type="match status" value="1"/>
</dbReference>
<comment type="caution">
    <text evidence="2">The sequence shown here is derived from an EMBL/GenBank/DDBJ whole genome shotgun (WGS) entry which is preliminary data.</text>
</comment>
<organism evidence="2 3">
    <name type="scientific">Candidula unifasciata</name>
    <dbReference type="NCBI Taxonomy" id="100452"/>
    <lineage>
        <taxon>Eukaryota</taxon>
        <taxon>Metazoa</taxon>
        <taxon>Spiralia</taxon>
        <taxon>Lophotrochozoa</taxon>
        <taxon>Mollusca</taxon>
        <taxon>Gastropoda</taxon>
        <taxon>Heterobranchia</taxon>
        <taxon>Euthyneura</taxon>
        <taxon>Panpulmonata</taxon>
        <taxon>Eupulmonata</taxon>
        <taxon>Stylommatophora</taxon>
        <taxon>Helicina</taxon>
        <taxon>Helicoidea</taxon>
        <taxon>Geomitridae</taxon>
        <taxon>Candidula</taxon>
    </lineage>
</organism>